<name>A0A1T4W0J6_9FIRM</name>
<dbReference type="OrthoDB" id="9796845at2"/>
<dbReference type="PANTHER" id="PTHR34817">
    <property type="entry name" value="NUCLEOTIDYLTRANSFERASE"/>
    <property type="match status" value="1"/>
</dbReference>
<dbReference type="InterPro" id="IPR018775">
    <property type="entry name" value="RlaP"/>
</dbReference>
<sequence>MTEIEKKIQESLDEIEKKYNVKILVSVESGSRSWGFASPDSDYDVRFIYVNKEDEYLRIDNKDDYIDYMLDEVYDINGWDLKKALLAYGKGNPSIMEWVNSPIKYRKSDEWDEIAEVVKTYFSKKVAIYHYYGVANSTYHKYLTEDKVKYKKYFYALRPLLCCKWIDKYNEYPPVEFSKLLEMFDGSDETLTKELLDEINKLVEIKKETNESDLNEHIPMIKEFIETELDKQKAVADSLEDDRNGDYTKLNELFVKVVKMM</sequence>
<gene>
    <name evidence="1" type="ORF">SAMN02745111_02118</name>
</gene>
<dbReference type="EMBL" id="FUXZ01000014">
    <property type="protein sequence ID" value="SKA70794.1"/>
    <property type="molecule type" value="Genomic_DNA"/>
</dbReference>
<evidence type="ECO:0000313" key="1">
    <source>
        <dbReference type="EMBL" id="SKA70794.1"/>
    </source>
</evidence>
<dbReference type="RefSeq" id="WP_078766946.1">
    <property type="nucleotide sequence ID" value="NZ_FUXZ01000014.1"/>
</dbReference>
<dbReference type="Pfam" id="PF10127">
    <property type="entry name" value="RlaP"/>
    <property type="match status" value="1"/>
</dbReference>
<protein>
    <recommendedName>
        <fullName evidence="3">Nucleotidyltransferase domain-containing protein</fullName>
    </recommendedName>
</protein>
<accession>A0A1T4W0J6</accession>
<evidence type="ECO:0008006" key="3">
    <source>
        <dbReference type="Google" id="ProtNLM"/>
    </source>
</evidence>
<dbReference type="PANTHER" id="PTHR34817:SF2">
    <property type="entry name" value="NUCLEOTIDYLTRANSFERASE"/>
    <property type="match status" value="1"/>
</dbReference>
<dbReference type="Proteomes" id="UP000190814">
    <property type="component" value="Unassembled WGS sequence"/>
</dbReference>
<dbReference type="AlphaFoldDB" id="A0A1T4W0J6"/>
<reference evidence="1 2" key="1">
    <citation type="submission" date="2017-02" db="EMBL/GenBank/DDBJ databases">
        <authorList>
            <person name="Peterson S.W."/>
        </authorList>
    </citation>
    <scope>NUCLEOTIDE SEQUENCE [LARGE SCALE GENOMIC DNA]</scope>
    <source>
        <strain evidence="1 2">ATCC 35992</strain>
    </source>
</reference>
<organism evidence="1 2">
    <name type="scientific">Eubacterium uniforme</name>
    <dbReference type="NCBI Taxonomy" id="39495"/>
    <lineage>
        <taxon>Bacteria</taxon>
        <taxon>Bacillati</taxon>
        <taxon>Bacillota</taxon>
        <taxon>Clostridia</taxon>
        <taxon>Eubacteriales</taxon>
        <taxon>Eubacteriaceae</taxon>
        <taxon>Eubacterium</taxon>
    </lineage>
</organism>
<proteinExistence type="predicted"/>
<keyword evidence="2" id="KW-1185">Reference proteome</keyword>
<evidence type="ECO:0000313" key="2">
    <source>
        <dbReference type="Proteomes" id="UP000190814"/>
    </source>
</evidence>
<dbReference type="STRING" id="39495.SAMN02745111_02118"/>